<keyword evidence="6" id="KW-1185">Reference proteome</keyword>
<dbReference type="AlphaFoldDB" id="A0A6N9Q5I2"/>
<gene>
    <name evidence="5" type="ORF">ERL59_13850</name>
</gene>
<dbReference type="Proteomes" id="UP000448943">
    <property type="component" value="Unassembled WGS sequence"/>
</dbReference>
<dbReference type="Gene3D" id="3.40.1780.10">
    <property type="entry name" value="QueA-like"/>
    <property type="match status" value="1"/>
</dbReference>
<dbReference type="InterPro" id="IPR036100">
    <property type="entry name" value="QueA_sf"/>
</dbReference>
<dbReference type="Pfam" id="PF02547">
    <property type="entry name" value="Queuosine_synth"/>
    <property type="match status" value="1"/>
</dbReference>
<evidence type="ECO:0000313" key="6">
    <source>
        <dbReference type="Proteomes" id="UP000448943"/>
    </source>
</evidence>
<evidence type="ECO:0000256" key="1">
    <source>
        <dbReference type="ARBA" id="ARBA00022490"/>
    </source>
</evidence>
<dbReference type="GO" id="GO:0051075">
    <property type="term" value="F:S-adenosylmethionine:tRNA ribosyltransferase-isomerase activity"/>
    <property type="evidence" value="ECO:0007669"/>
    <property type="project" value="TreeGrafter"/>
</dbReference>
<keyword evidence="2 5" id="KW-0808">Transferase</keyword>
<proteinExistence type="predicted"/>
<name>A0A6N9Q5I2_9BACL</name>
<dbReference type="InterPro" id="IPR042118">
    <property type="entry name" value="QueA_dom1"/>
</dbReference>
<keyword evidence="1" id="KW-0963">Cytoplasm</keyword>
<organism evidence="5 6">
    <name type="scientific">Chengkuizengella marina</name>
    <dbReference type="NCBI Taxonomy" id="2507566"/>
    <lineage>
        <taxon>Bacteria</taxon>
        <taxon>Bacillati</taxon>
        <taxon>Bacillota</taxon>
        <taxon>Bacilli</taxon>
        <taxon>Bacillales</taxon>
        <taxon>Paenibacillaceae</taxon>
        <taxon>Chengkuizengella</taxon>
    </lineage>
</organism>
<reference evidence="5 6" key="1">
    <citation type="submission" date="2019-01" db="EMBL/GenBank/DDBJ databases">
        <title>Chengkuizengella sp. nov., isolated from deep-sea sediment of East Pacific Ocean.</title>
        <authorList>
            <person name="Yang J."/>
            <person name="Lai Q."/>
            <person name="Shao Z."/>
        </authorList>
    </citation>
    <scope>NUCLEOTIDE SEQUENCE [LARGE SCALE GENOMIC DNA]</scope>
    <source>
        <strain evidence="5 6">YPA3-1-1</strain>
    </source>
</reference>
<dbReference type="RefSeq" id="WP_160646839.1">
    <property type="nucleotide sequence ID" value="NZ_SIJB01000029.1"/>
</dbReference>
<dbReference type="PANTHER" id="PTHR30307:SF0">
    <property type="entry name" value="S-ADENOSYLMETHIONINE:TRNA RIBOSYLTRANSFERASE-ISOMERASE"/>
    <property type="match status" value="1"/>
</dbReference>
<accession>A0A6N9Q5I2</accession>
<dbReference type="GO" id="GO:0008616">
    <property type="term" value="P:tRNA queuosine(34) biosynthetic process"/>
    <property type="evidence" value="ECO:0007669"/>
    <property type="project" value="UniProtKB-KW"/>
</dbReference>
<evidence type="ECO:0000256" key="3">
    <source>
        <dbReference type="ARBA" id="ARBA00022691"/>
    </source>
</evidence>
<evidence type="ECO:0000256" key="2">
    <source>
        <dbReference type="ARBA" id="ARBA00022679"/>
    </source>
</evidence>
<keyword evidence="5" id="KW-0413">Isomerase</keyword>
<dbReference type="InterPro" id="IPR042119">
    <property type="entry name" value="QueA_dom2"/>
</dbReference>
<keyword evidence="3" id="KW-0949">S-adenosyl-L-methionine</keyword>
<dbReference type="EMBL" id="SIJB01000029">
    <property type="protein sequence ID" value="NBI30030.1"/>
    <property type="molecule type" value="Genomic_DNA"/>
</dbReference>
<protein>
    <submittedName>
        <fullName evidence="5">S-adenosylmethionine:tRNA ribosyltransferase-isomerase</fullName>
    </submittedName>
</protein>
<dbReference type="SUPFAM" id="SSF111337">
    <property type="entry name" value="QueA-like"/>
    <property type="match status" value="1"/>
</dbReference>
<comment type="caution">
    <text evidence="5">The sequence shown here is derived from an EMBL/GenBank/DDBJ whole genome shotgun (WGS) entry which is preliminary data.</text>
</comment>
<evidence type="ECO:0000256" key="4">
    <source>
        <dbReference type="ARBA" id="ARBA00022785"/>
    </source>
</evidence>
<dbReference type="InterPro" id="IPR003699">
    <property type="entry name" value="QueA"/>
</dbReference>
<dbReference type="PANTHER" id="PTHR30307">
    <property type="entry name" value="S-ADENOSYLMETHIONINE:TRNA RIBOSYLTRANSFERASE-ISOMERASE"/>
    <property type="match status" value="1"/>
</dbReference>
<dbReference type="Gene3D" id="2.40.10.240">
    <property type="entry name" value="QueA-like"/>
    <property type="match status" value="1"/>
</dbReference>
<keyword evidence="4" id="KW-0671">Queuosine biosynthesis</keyword>
<sequence length="346" mass="39699">MNAVAMKFKIPEQLNAAKPPERRGIRRDFVRMMVLNRGNGEVEHATFYDLDQYLKKGDILILNNSRTVPAILYAEQIRNNKTINPKVEIRLAHRKTEKSWEVLIVSDHVKDGDQLRFSTKLGATISIIANREPFYKLHFSLTGTQLYNEIYSLGEPVRYEYIQGEWDLNYYQTVYASVPGSVEMPSAGRAFSWELLLKLQRKGVHIAFLQLHTGLSYLLDDKYHQEPSENTESYQIPQETVELIQRSKQNGGKVIAVGTTVVRALETAVNEQGNLIEKSGWTNLYITKNYPLKVVDGLITGLHEPEASHLQLLSAFINEEDLMEAYHQAIKESYLWHEFGDMNLIL</sequence>
<dbReference type="OrthoDB" id="9783887at2"/>
<evidence type="ECO:0000313" key="5">
    <source>
        <dbReference type="EMBL" id="NBI30030.1"/>
    </source>
</evidence>